<reference evidence="4 5" key="1">
    <citation type="submission" date="2020-08" db="EMBL/GenBank/DDBJ databases">
        <title>Genomic Encyclopedia of Type Strains, Phase IV (KMG-IV): sequencing the most valuable type-strain genomes for metagenomic binning, comparative biology and taxonomic classification.</title>
        <authorList>
            <person name="Goeker M."/>
        </authorList>
    </citation>
    <scope>NUCLEOTIDE SEQUENCE [LARGE SCALE GENOMIC DNA]</scope>
    <source>
        <strain evidence="4 5">DSM 23958</strain>
    </source>
</reference>
<evidence type="ECO:0000313" key="4">
    <source>
        <dbReference type="EMBL" id="MBB5205678.1"/>
    </source>
</evidence>
<dbReference type="RefSeq" id="WP_138855196.1">
    <property type="nucleotide sequence ID" value="NZ_CP040709.1"/>
</dbReference>
<dbReference type="Pfam" id="PF00497">
    <property type="entry name" value="SBP_bac_3"/>
    <property type="match status" value="1"/>
</dbReference>
<dbReference type="Proteomes" id="UP000554837">
    <property type="component" value="Unassembled WGS sequence"/>
</dbReference>
<feature type="domain" description="Solute-binding protein family 3/N-terminal" evidence="3">
    <location>
        <begin position="21"/>
        <end position="249"/>
    </location>
</feature>
<evidence type="ECO:0000256" key="2">
    <source>
        <dbReference type="SAM" id="SignalP"/>
    </source>
</evidence>
<dbReference type="AlphaFoldDB" id="A0A840S856"/>
<feature type="signal peptide" evidence="2">
    <location>
        <begin position="1"/>
        <end position="18"/>
    </location>
</feature>
<name>A0A840S856_9BURK</name>
<gene>
    <name evidence="4" type="ORF">HNQ51_003005</name>
</gene>
<dbReference type="Gene3D" id="3.40.190.10">
    <property type="entry name" value="Periplasmic binding protein-like II"/>
    <property type="match status" value="2"/>
</dbReference>
<keyword evidence="1 2" id="KW-0732">Signal</keyword>
<dbReference type="SMART" id="SM00062">
    <property type="entry name" value="PBPb"/>
    <property type="match status" value="1"/>
</dbReference>
<proteinExistence type="predicted"/>
<evidence type="ECO:0000259" key="3">
    <source>
        <dbReference type="SMART" id="SM00062"/>
    </source>
</evidence>
<dbReference type="SUPFAM" id="SSF53850">
    <property type="entry name" value="Periplasmic binding protein-like II"/>
    <property type="match status" value="1"/>
</dbReference>
<sequence>MRVLWLLVGLFFMAQAQACGPYRFAFVVYPGLFERDAQGREFGLDVDLLQAMRERSGCQLDVQVANPARIWPAMARGEIDIAASSLRTPEREEQVEFLIFARSRVQLLMGRAQAQSTPSLAAFNADPALRLGVVRGGAYAAVVQQWVDKLRAQGRVSESADKASLLRAFRVGRVHAVLAFPMELYSSSAVFEEHEVLKDWWPEHSADGGWALSRARVTAADRERLRQAARSLLQDGTVERLAERTLGPALARSYVITR</sequence>
<keyword evidence="5" id="KW-1185">Reference proteome</keyword>
<feature type="chain" id="PRO_5032797097" evidence="2">
    <location>
        <begin position="19"/>
        <end position="258"/>
    </location>
</feature>
<dbReference type="InterPro" id="IPR001638">
    <property type="entry name" value="Solute-binding_3/MltF_N"/>
</dbReference>
<dbReference type="OrthoDB" id="8587625at2"/>
<organism evidence="4 5">
    <name type="scientific">Inhella inkyongensis</name>
    <dbReference type="NCBI Taxonomy" id="392593"/>
    <lineage>
        <taxon>Bacteria</taxon>
        <taxon>Pseudomonadati</taxon>
        <taxon>Pseudomonadota</taxon>
        <taxon>Betaproteobacteria</taxon>
        <taxon>Burkholderiales</taxon>
        <taxon>Sphaerotilaceae</taxon>
        <taxon>Inhella</taxon>
    </lineage>
</organism>
<comment type="caution">
    <text evidence="4">The sequence shown here is derived from an EMBL/GenBank/DDBJ whole genome shotgun (WGS) entry which is preliminary data.</text>
</comment>
<accession>A0A840S856</accession>
<protein>
    <submittedName>
        <fullName evidence="4">Polar amino acid transport system substrate-binding protein</fullName>
    </submittedName>
</protein>
<evidence type="ECO:0000313" key="5">
    <source>
        <dbReference type="Proteomes" id="UP000554837"/>
    </source>
</evidence>
<evidence type="ECO:0000256" key="1">
    <source>
        <dbReference type="ARBA" id="ARBA00022729"/>
    </source>
</evidence>
<dbReference type="EMBL" id="JACHHO010000005">
    <property type="protein sequence ID" value="MBB5205678.1"/>
    <property type="molecule type" value="Genomic_DNA"/>
</dbReference>
<dbReference type="PANTHER" id="PTHR35936">
    <property type="entry name" value="MEMBRANE-BOUND LYTIC MUREIN TRANSGLYCOSYLASE F"/>
    <property type="match status" value="1"/>
</dbReference>